<protein>
    <submittedName>
        <fullName evidence="2">Transaldolase</fullName>
        <ecNumber evidence="2">2.2.1.2</ecNumber>
    </submittedName>
</protein>
<dbReference type="NCBIfam" id="NF009299">
    <property type="entry name" value="PRK12656.1"/>
    <property type="match status" value="1"/>
</dbReference>
<gene>
    <name evidence="2" type="ORF">AAM4_1227</name>
</gene>
<dbReference type="EMBL" id="LK995494">
    <property type="protein sequence ID" value="CED91059.1"/>
    <property type="molecule type" value="Genomic_DNA"/>
</dbReference>
<dbReference type="GO" id="GO:0004801">
    <property type="term" value="F:transaldolase activity"/>
    <property type="evidence" value="ECO:0007669"/>
    <property type="project" value="UniProtKB-EC"/>
</dbReference>
<dbReference type="Gene3D" id="3.20.20.70">
    <property type="entry name" value="Aldolase class I"/>
    <property type="match status" value="1"/>
</dbReference>
<reference evidence="2" key="1">
    <citation type="submission" date="2014-07" db="EMBL/GenBank/DDBJ databases">
        <authorList>
            <person name="Zhang J.E."/>
            <person name="Yang H."/>
            <person name="Guo J."/>
            <person name="Deng Z."/>
            <person name="Luo H."/>
            <person name="Luo M."/>
            <person name="Zhao B."/>
        </authorList>
    </citation>
    <scope>NUCLEOTIDE SEQUENCE</scope>
    <source>
        <strain evidence="2">AM4</strain>
    </source>
</reference>
<dbReference type="InterPro" id="IPR001585">
    <property type="entry name" value="TAL/FSA"/>
</dbReference>
<dbReference type="RefSeq" id="WP_210579824.1">
    <property type="nucleotide sequence ID" value="NZ_LK995494.1"/>
</dbReference>
<proteinExistence type="predicted"/>
<keyword evidence="2" id="KW-0808">Transferase</keyword>
<sequence>MQFLIDDARLDRVERALNTFPLIGVTTNPSILKAGGLTDFERDLRTIRELVGDRDLHVQVVARDTEGMLREADTIRELVGESTLIKIPMTAAGLPAMRRLKAQGARVTATAIYSTAQGLLATAAGADYLAPYVNRMSNADVDPYAVIRALRQDIDREGVPTRILAASFKNVKQVTDAAAAGAHTATIGADVLDAMLGLPQVGLAVDAFAADFQAAFSTSSIA</sequence>
<dbReference type="PROSITE" id="PS01054">
    <property type="entry name" value="TRANSALDOLASE_1"/>
    <property type="match status" value="1"/>
</dbReference>
<evidence type="ECO:0000256" key="1">
    <source>
        <dbReference type="ARBA" id="ARBA00023270"/>
    </source>
</evidence>
<dbReference type="GO" id="GO:0005975">
    <property type="term" value="P:carbohydrate metabolic process"/>
    <property type="evidence" value="ECO:0007669"/>
    <property type="project" value="InterPro"/>
</dbReference>
<organism evidence="2">
    <name type="scientific">Actinomyces succiniciruminis</name>
    <dbReference type="NCBI Taxonomy" id="1522002"/>
    <lineage>
        <taxon>Bacteria</taxon>
        <taxon>Bacillati</taxon>
        <taxon>Actinomycetota</taxon>
        <taxon>Actinomycetes</taxon>
        <taxon>Actinomycetales</taxon>
        <taxon>Actinomycetaceae</taxon>
        <taxon>Actinomyces</taxon>
    </lineage>
</organism>
<dbReference type="SUPFAM" id="SSF51569">
    <property type="entry name" value="Aldolase"/>
    <property type="match status" value="1"/>
</dbReference>
<dbReference type="InterPro" id="IPR018225">
    <property type="entry name" value="Transaldolase_AS"/>
</dbReference>
<dbReference type="Pfam" id="PF00923">
    <property type="entry name" value="TAL_FSA"/>
    <property type="match status" value="1"/>
</dbReference>
<dbReference type="PANTHER" id="PTHR10683:SF28">
    <property type="entry name" value="TRANSALDOLASE C"/>
    <property type="match status" value="1"/>
</dbReference>
<dbReference type="InterPro" id="IPR013785">
    <property type="entry name" value="Aldolase_TIM"/>
</dbReference>
<keyword evidence="1" id="KW-0704">Schiff base</keyword>
<evidence type="ECO:0000313" key="2">
    <source>
        <dbReference type="EMBL" id="CED91059.1"/>
    </source>
</evidence>
<dbReference type="PANTHER" id="PTHR10683">
    <property type="entry name" value="TRANSALDOLASE"/>
    <property type="match status" value="1"/>
</dbReference>
<name>A0A1L7RJF4_9ACTO</name>
<dbReference type="EC" id="2.2.1.2" evidence="2"/>
<accession>A0A1L7RJF4</accession>
<dbReference type="AlphaFoldDB" id="A0A1L7RJF4"/>